<feature type="compositionally biased region" description="Basic and acidic residues" evidence="2">
    <location>
        <begin position="698"/>
        <end position="720"/>
    </location>
</feature>
<feature type="compositionally biased region" description="Acidic residues" evidence="2">
    <location>
        <begin position="550"/>
        <end position="588"/>
    </location>
</feature>
<dbReference type="InterPro" id="IPR029060">
    <property type="entry name" value="PIN-like_dom_sf"/>
</dbReference>
<proteinExistence type="inferred from homology"/>
<dbReference type="InterPro" id="IPR026832">
    <property type="entry name" value="Asteroid"/>
</dbReference>
<reference evidence="3" key="1">
    <citation type="submission" date="2023-11" db="EMBL/GenBank/DDBJ databases">
        <title>Genome assemblies of two species of porcelain crab, Petrolisthes cinctipes and Petrolisthes manimaculis (Anomura: Porcellanidae).</title>
        <authorList>
            <person name="Angst P."/>
        </authorList>
    </citation>
    <scope>NUCLEOTIDE SEQUENCE</scope>
    <source>
        <strain evidence="3">PB745_02</strain>
        <tissue evidence="3">Gill</tissue>
    </source>
</reference>
<dbReference type="Proteomes" id="UP001292094">
    <property type="component" value="Unassembled WGS sequence"/>
</dbReference>
<dbReference type="PANTHER" id="PTHR15665">
    <property type="entry name" value="ASTEROID PROTEIN"/>
    <property type="match status" value="1"/>
</dbReference>
<protein>
    <recommendedName>
        <fullName evidence="5">Protein asteroid</fullName>
    </recommendedName>
</protein>
<dbReference type="PANTHER" id="PTHR15665:SF1">
    <property type="entry name" value="PROTEIN ASTEROID HOMOLOG 1"/>
    <property type="match status" value="1"/>
</dbReference>
<dbReference type="Gene3D" id="3.40.50.1010">
    <property type="entry name" value="5'-nuclease"/>
    <property type="match status" value="1"/>
</dbReference>
<accession>A0AAE1PH17</accession>
<evidence type="ECO:0000256" key="2">
    <source>
        <dbReference type="SAM" id="MobiDB-lite"/>
    </source>
</evidence>
<organism evidence="3 4">
    <name type="scientific">Petrolisthes manimaculis</name>
    <dbReference type="NCBI Taxonomy" id="1843537"/>
    <lineage>
        <taxon>Eukaryota</taxon>
        <taxon>Metazoa</taxon>
        <taxon>Ecdysozoa</taxon>
        <taxon>Arthropoda</taxon>
        <taxon>Crustacea</taxon>
        <taxon>Multicrustacea</taxon>
        <taxon>Malacostraca</taxon>
        <taxon>Eumalacostraca</taxon>
        <taxon>Eucarida</taxon>
        <taxon>Decapoda</taxon>
        <taxon>Pleocyemata</taxon>
        <taxon>Anomura</taxon>
        <taxon>Galatheoidea</taxon>
        <taxon>Porcellanidae</taxon>
        <taxon>Petrolisthes</taxon>
    </lineage>
</organism>
<keyword evidence="4" id="KW-1185">Reference proteome</keyword>
<evidence type="ECO:0008006" key="5">
    <source>
        <dbReference type="Google" id="ProtNLM"/>
    </source>
</evidence>
<evidence type="ECO:0000313" key="3">
    <source>
        <dbReference type="EMBL" id="KAK4307105.1"/>
    </source>
</evidence>
<dbReference type="AlphaFoldDB" id="A0AAE1PH17"/>
<feature type="compositionally biased region" description="Basic and acidic residues" evidence="2">
    <location>
        <begin position="670"/>
        <end position="688"/>
    </location>
</feature>
<dbReference type="EMBL" id="JAWZYT010002034">
    <property type="protein sequence ID" value="KAK4307105.1"/>
    <property type="molecule type" value="Genomic_DNA"/>
</dbReference>
<feature type="compositionally biased region" description="Acidic residues" evidence="2">
    <location>
        <begin position="526"/>
        <end position="542"/>
    </location>
</feature>
<evidence type="ECO:0000313" key="4">
    <source>
        <dbReference type="Proteomes" id="UP001292094"/>
    </source>
</evidence>
<comment type="caution">
    <text evidence="3">The sequence shown here is derived from an EMBL/GenBank/DDBJ whole genome shotgun (WGS) entry which is preliminary data.</text>
</comment>
<feature type="compositionally biased region" description="Acidic residues" evidence="2">
    <location>
        <begin position="596"/>
        <end position="623"/>
    </location>
</feature>
<sequence length="862" mass="99274">MGVKSLHTYIQTQLPECLECHTLHNTKVVVDGNNLAHTLYQQCPGINACLGGDYDKFAAYVTQYFKSLELCGIFAIVIMDGGQPPKLRKLRTAKARLKNQLAVCLRVRPSTQATAKTYPCMARGVFVAAVRSVGFPVLQADFDADPDIAAVARTLNLAVLTNDSDFFIYRGLDLVILDSVNHNNVEYRYLPCQRFNQQRFCELTGLDVCQLPLLATLLGNDFIDAEEFFPIFYHNVIKKTECGRGRYPKIKGIIKWLSMNKQLSGKTLINKVLLLSKARERSNTHMIHESIHNYTDLNSNLISHDRCPKPLPSWLVTAYRHHHISHEVADILTERYFISPPHVEDPMLDSAYGVVRPLVVCLCTMLWQSSLWKKGDGAKERAKARNGNKQRPKLGNMPKDYSNVGNVIKQREEVGNMPKDYFSNVGNGIKVDSEVGNMLKDYSEVDNMTKDFSEVGNGDNFCGNEGMFDNFGVKKNMYDWKLKLKKEKRERKERARREREGIEREIEGVEREGEGIEREIEGVEREGEEDVIVEEEEEEEKEGIEREEYNDVIVEEEEEIEEEEEGIEREEEEEKEGEEEEGIEEEEKEIERKEEEIIEEDGEEIEEGIENDEDKETELEENLETGALKKPQTEEMEIFEKQQTEEESEKLEKVEENLGNGDLKQPQTEEQSKKISDKSGKIEGKSEESENNQGNSEKNSEKSEKSYESEKNEEKTEKRVAVPKPRNPNIKKYRKNKTGGPPTRPHTTASLKWYTRRGYTLWPDKIVLRYDEGLPSLNDIERMSPGDKKSVFYHALRSRFDLLELDLPSDLEIILECIVYWFRVGGKYHMAFVVGSSAVPSVPYVIHYVQCRHYHMVQYFHI</sequence>
<evidence type="ECO:0000256" key="1">
    <source>
        <dbReference type="ARBA" id="ARBA00007398"/>
    </source>
</evidence>
<name>A0AAE1PH17_9EUCA</name>
<dbReference type="SUPFAM" id="SSF88723">
    <property type="entry name" value="PIN domain-like"/>
    <property type="match status" value="1"/>
</dbReference>
<comment type="similarity">
    <text evidence="1">Belongs to the asteroid family.</text>
</comment>
<feature type="region of interest" description="Disordered" evidence="2">
    <location>
        <begin position="517"/>
        <end position="749"/>
    </location>
</feature>
<feature type="compositionally biased region" description="Basic and acidic residues" evidence="2">
    <location>
        <begin position="638"/>
        <end position="656"/>
    </location>
</feature>
<gene>
    <name evidence="3" type="ORF">Pmani_021122</name>
</gene>
<feature type="region of interest" description="Disordered" evidence="2">
    <location>
        <begin position="377"/>
        <end position="402"/>
    </location>
</feature>